<organism evidence="2 3">
    <name type="scientific">Symbiodinium natans</name>
    <dbReference type="NCBI Taxonomy" id="878477"/>
    <lineage>
        <taxon>Eukaryota</taxon>
        <taxon>Sar</taxon>
        <taxon>Alveolata</taxon>
        <taxon>Dinophyceae</taxon>
        <taxon>Suessiales</taxon>
        <taxon>Symbiodiniaceae</taxon>
        <taxon>Symbiodinium</taxon>
    </lineage>
</organism>
<dbReference type="EMBL" id="CAJNDS010000474">
    <property type="protein sequence ID" value="CAE7209771.1"/>
    <property type="molecule type" value="Genomic_DNA"/>
</dbReference>
<protein>
    <submittedName>
        <fullName evidence="2">MlkA protein</fullName>
    </submittedName>
</protein>
<evidence type="ECO:0000313" key="3">
    <source>
        <dbReference type="Proteomes" id="UP000604046"/>
    </source>
</evidence>
<dbReference type="Gene3D" id="3.40.50.1110">
    <property type="entry name" value="SGNH hydrolase"/>
    <property type="match status" value="1"/>
</dbReference>
<dbReference type="Proteomes" id="UP000604046">
    <property type="component" value="Unassembled WGS sequence"/>
</dbReference>
<dbReference type="AlphaFoldDB" id="A0A812RCV9"/>
<sequence length="122" mass="13343">MGWQCTFLAQDGASLDDVAMKQVGYIPDSATHVILSVSGNDLLRLLNELSAASFAPTALYTAVTAGMDEIGQKMKRTLESVASIGCHLACCTIYTPQFDQDAQRGIWNVENLNYRSTLHWSL</sequence>
<comment type="caution">
    <text evidence="2">The sequence shown here is derived from an EMBL/GenBank/DDBJ whole genome shotgun (WGS) entry which is preliminary data.</text>
</comment>
<dbReference type="InterPro" id="IPR036514">
    <property type="entry name" value="SGNH_hydro_sf"/>
</dbReference>
<dbReference type="EMBL" id="CAJNDS010002328">
    <property type="protein sequence ID" value="CAE7434875.1"/>
    <property type="molecule type" value="Genomic_DNA"/>
</dbReference>
<evidence type="ECO:0000313" key="1">
    <source>
        <dbReference type="EMBL" id="CAE7209771.1"/>
    </source>
</evidence>
<gene>
    <name evidence="2" type="primary">mlkA</name>
    <name evidence="2" type="ORF">SNAT2548_LOCUS23615</name>
    <name evidence="1" type="ORF">SNAT2548_LOCUS6944</name>
</gene>
<proteinExistence type="predicted"/>
<dbReference type="OrthoDB" id="411936at2759"/>
<keyword evidence="3" id="KW-1185">Reference proteome</keyword>
<reference evidence="2" key="1">
    <citation type="submission" date="2021-02" db="EMBL/GenBank/DDBJ databases">
        <authorList>
            <person name="Dougan E. K."/>
            <person name="Rhodes N."/>
            <person name="Thang M."/>
            <person name="Chan C."/>
        </authorList>
    </citation>
    <scope>NUCLEOTIDE SEQUENCE</scope>
</reference>
<name>A0A812RCV9_9DINO</name>
<evidence type="ECO:0000313" key="2">
    <source>
        <dbReference type="EMBL" id="CAE7434875.1"/>
    </source>
</evidence>
<accession>A0A812RCV9</accession>